<proteinExistence type="predicted"/>
<gene>
    <name evidence="4" type="ORF">UFOPK3789_00529</name>
</gene>
<keyword evidence="2" id="KW-0732">Signal</keyword>
<dbReference type="PANTHER" id="PTHR34216:SF3">
    <property type="entry name" value="POLY-BETA-1,6-N-ACETYL-D-GLUCOSAMINE N-DEACETYLASE"/>
    <property type="match status" value="1"/>
</dbReference>
<feature type="domain" description="NodB homology" evidence="3">
    <location>
        <begin position="60"/>
        <end position="312"/>
    </location>
</feature>
<evidence type="ECO:0000256" key="2">
    <source>
        <dbReference type="ARBA" id="ARBA00022729"/>
    </source>
</evidence>
<dbReference type="GO" id="GO:0005576">
    <property type="term" value="C:extracellular region"/>
    <property type="evidence" value="ECO:0007669"/>
    <property type="project" value="UniProtKB-SubCell"/>
</dbReference>
<dbReference type="AlphaFoldDB" id="A0A6J7JXU5"/>
<evidence type="ECO:0000313" key="4">
    <source>
        <dbReference type="EMBL" id="CAB4948470.1"/>
    </source>
</evidence>
<organism evidence="4">
    <name type="scientific">freshwater metagenome</name>
    <dbReference type="NCBI Taxonomy" id="449393"/>
    <lineage>
        <taxon>unclassified sequences</taxon>
        <taxon>metagenomes</taxon>
        <taxon>ecological metagenomes</taxon>
    </lineage>
</organism>
<sequence>MGSQSLVLMYHQIAETKDDLNDLAVSPKNFAAHVSVLKDRCEVVPLSEIQSKPESRSNRPRVAITFDDGYADNGEVGAPILEAAGLPASFFITGIAIDGRGEFWWDSLEHLFLDLSDQNAPQDPFEVSIGGQHLRVDLRTRDARLNAQKSLRRPLRLRPPEEIAPVIDALMAHVGSEAPACERHRLAGLGGVQALSRIPGMTIGSHTIRHASLPSLTQEARRHELAESRRLIEEVIDKPVLEFAFPFGGEGAFDDASEVAVRDAGYALACRSIFGTVNRRTDPFRIPRAQVYDTGAEVFSSQLERWFRGRHP</sequence>
<dbReference type="EMBL" id="CAFBNL010000020">
    <property type="protein sequence ID" value="CAB4948470.1"/>
    <property type="molecule type" value="Genomic_DNA"/>
</dbReference>
<evidence type="ECO:0000256" key="1">
    <source>
        <dbReference type="ARBA" id="ARBA00004613"/>
    </source>
</evidence>
<evidence type="ECO:0000259" key="3">
    <source>
        <dbReference type="PROSITE" id="PS51677"/>
    </source>
</evidence>
<dbReference type="GO" id="GO:0016810">
    <property type="term" value="F:hydrolase activity, acting on carbon-nitrogen (but not peptide) bonds"/>
    <property type="evidence" value="ECO:0007669"/>
    <property type="project" value="InterPro"/>
</dbReference>
<name>A0A6J7JXU5_9ZZZZ</name>
<dbReference type="Gene3D" id="3.20.20.370">
    <property type="entry name" value="Glycoside hydrolase/deacetylase"/>
    <property type="match status" value="1"/>
</dbReference>
<dbReference type="InterPro" id="IPR002509">
    <property type="entry name" value="NODB_dom"/>
</dbReference>
<dbReference type="SUPFAM" id="SSF88713">
    <property type="entry name" value="Glycoside hydrolase/deacetylase"/>
    <property type="match status" value="1"/>
</dbReference>
<reference evidence="4" key="1">
    <citation type="submission" date="2020-05" db="EMBL/GenBank/DDBJ databases">
        <authorList>
            <person name="Chiriac C."/>
            <person name="Salcher M."/>
            <person name="Ghai R."/>
            <person name="Kavagutti S V."/>
        </authorList>
    </citation>
    <scope>NUCLEOTIDE SEQUENCE</scope>
</reference>
<protein>
    <submittedName>
        <fullName evidence="4">Unannotated protein</fullName>
    </submittedName>
</protein>
<dbReference type="CDD" id="cd10918">
    <property type="entry name" value="CE4_NodB_like_5s_6s"/>
    <property type="match status" value="1"/>
</dbReference>
<dbReference type="GO" id="GO:0005975">
    <property type="term" value="P:carbohydrate metabolic process"/>
    <property type="evidence" value="ECO:0007669"/>
    <property type="project" value="InterPro"/>
</dbReference>
<accession>A0A6J7JXU5</accession>
<comment type="subcellular location">
    <subcellularLocation>
        <location evidence="1">Secreted</location>
    </subcellularLocation>
</comment>
<dbReference type="Pfam" id="PF01522">
    <property type="entry name" value="Polysacc_deac_1"/>
    <property type="match status" value="2"/>
</dbReference>
<dbReference type="InterPro" id="IPR051398">
    <property type="entry name" value="Polysacch_Deacetylase"/>
</dbReference>
<dbReference type="PROSITE" id="PS51677">
    <property type="entry name" value="NODB"/>
    <property type="match status" value="1"/>
</dbReference>
<dbReference type="PANTHER" id="PTHR34216">
    <property type="match status" value="1"/>
</dbReference>
<dbReference type="InterPro" id="IPR011330">
    <property type="entry name" value="Glyco_hydro/deAcase_b/a-brl"/>
</dbReference>